<feature type="domain" description="BPL/LPL catalytic" evidence="5">
    <location>
        <begin position="38"/>
        <end position="228"/>
    </location>
</feature>
<dbReference type="Proteomes" id="UP000194139">
    <property type="component" value="Chromosome"/>
</dbReference>
<dbReference type="Pfam" id="PF02237">
    <property type="entry name" value="BPL_C"/>
    <property type="match status" value="1"/>
</dbReference>
<comment type="catalytic activity">
    <reaction evidence="4">
        <text>biotin + L-lysyl-[protein] + ATP = N(6)-biotinyl-L-lysyl-[protein] + AMP + diphosphate + H(+)</text>
        <dbReference type="Rhea" id="RHEA:11756"/>
        <dbReference type="Rhea" id="RHEA-COMP:9752"/>
        <dbReference type="Rhea" id="RHEA-COMP:10505"/>
        <dbReference type="ChEBI" id="CHEBI:15378"/>
        <dbReference type="ChEBI" id="CHEBI:29969"/>
        <dbReference type="ChEBI" id="CHEBI:30616"/>
        <dbReference type="ChEBI" id="CHEBI:33019"/>
        <dbReference type="ChEBI" id="CHEBI:57586"/>
        <dbReference type="ChEBI" id="CHEBI:83144"/>
        <dbReference type="ChEBI" id="CHEBI:456215"/>
        <dbReference type="EC" id="6.3.4.15"/>
    </reaction>
</comment>
<evidence type="ECO:0000313" key="6">
    <source>
        <dbReference type="EMBL" id="ARP88258.1"/>
    </source>
</evidence>
<dbReference type="PROSITE" id="PS51733">
    <property type="entry name" value="BPL_LPL_CATALYTIC"/>
    <property type="match status" value="1"/>
</dbReference>
<keyword evidence="1 6" id="KW-0436">Ligase</keyword>
<dbReference type="InterPro" id="IPR004143">
    <property type="entry name" value="BPL_LPL_catalytic"/>
</dbReference>
<dbReference type="Gene3D" id="3.30.930.10">
    <property type="entry name" value="Bira Bifunctional Protein, Domain 2"/>
    <property type="match status" value="1"/>
</dbReference>
<dbReference type="RefSeq" id="WP_086073347.1">
    <property type="nucleotide sequence ID" value="NZ_CP021109.1"/>
</dbReference>
<evidence type="ECO:0000256" key="2">
    <source>
        <dbReference type="ARBA" id="ARBA00023267"/>
    </source>
</evidence>
<accession>A0A1W6Z4J6</accession>
<dbReference type="AlphaFoldDB" id="A0A1W6Z4J6"/>
<dbReference type="PANTHER" id="PTHR12835">
    <property type="entry name" value="BIOTIN PROTEIN LIGASE"/>
    <property type="match status" value="1"/>
</dbReference>
<evidence type="ECO:0000313" key="7">
    <source>
        <dbReference type="Proteomes" id="UP000194139"/>
    </source>
</evidence>
<evidence type="ECO:0000259" key="5">
    <source>
        <dbReference type="PROSITE" id="PS51733"/>
    </source>
</evidence>
<evidence type="ECO:0000256" key="4">
    <source>
        <dbReference type="ARBA" id="ARBA00047846"/>
    </source>
</evidence>
<name>A0A1W6Z4J6_9BORD</name>
<evidence type="ECO:0000256" key="3">
    <source>
        <dbReference type="ARBA" id="ARBA00024227"/>
    </source>
</evidence>
<dbReference type="GO" id="GO:0005737">
    <property type="term" value="C:cytoplasm"/>
    <property type="evidence" value="ECO:0007669"/>
    <property type="project" value="TreeGrafter"/>
</dbReference>
<dbReference type="InterPro" id="IPR003142">
    <property type="entry name" value="BPL_C"/>
</dbReference>
<evidence type="ECO:0000256" key="1">
    <source>
        <dbReference type="ARBA" id="ARBA00022598"/>
    </source>
</evidence>
<sequence>MPDLPDLPSPDSMAAALRARLIDASPQPFGRVDWVGQTGSTNADLLARARGTVAGGPAADAGADLGAAPKPWLLGAHLQQTGRGRAGRSWQNRPGAALMFSCAFDTTLPAASLPVLSPVAGLAACEALRAIAGPAAAERLRVKWPNDVQWGDAKLAGVLVETVRNPGARGASHTVVIGMGMNLLDGERLSRELERDIADWRMTGSTAALSDVAHDVALAWRAAVTQVEAQGFEAFVDRFARLDALAGRNLNVIDRGQVLHHGVGRGTDAQGRLVVQTDAGDVPISVGEISVRTA</sequence>
<reference evidence="6 7" key="1">
    <citation type="submission" date="2017-05" db="EMBL/GenBank/DDBJ databases">
        <title>Complete and WGS of Bordetella genogroups.</title>
        <authorList>
            <person name="Spilker T."/>
            <person name="LiPuma J."/>
        </authorList>
    </citation>
    <scope>NUCLEOTIDE SEQUENCE [LARGE SCALE GENOMIC DNA]</scope>
    <source>
        <strain evidence="6 7">AU17164</strain>
    </source>
</reference>
<gene>
    <name evidence="6" type="ORF">CAL13_20110</name>
</gene>
<dbReference type="EC" id="6.3.4.15" evidence="3"/>
<dbReference type="Gene3D" id="2.30.30.100">
    <property type="match status" value="1"/>
</dbReference>
<dbReference type="CDD" id="cd16442">
    <property type="entry name" value="BPL"/>
    <property type="match status" value="1"/>
</dbReference>
<protein>
    <recommendedName>
        <fullName evidence="3">biotin--[biotin carboxyl-carrier protein] ligase</fullName>
        <ecNumber evidence="3">6.3.4.15</ecNumber>
    </recommendedName>
</protein>
<keyword evidence="2" id="KW-0092">Biotin</keyword>
<dbReference type="SUPFAM" id="SSF55681">
    <property type="entry name" value="Class II aaRS and biotin synthetases"/>
    <property type="match status" value="1"/>
</dbReference>
<dbReference type="NCBIfam" id="TIGR00121">
    <property type="entry name" value="birA_ligase"/>
    <property type="match status" value="1"/>
</dbReference>
<dbReference type="Pfam" id="PF03099">
    <property type="entry name" value="BPL_LplA_LipB"/>
    <property type="match status" value="1"/>
</dbReference>
<dbReference type="InterPro" id="IPR004408">
    <property type="entry name" value="Biotin_CoA_COase_ligase"/>
</dbReference>
<dbReference type="InterPro" id="IPR045864">
    <property type="entry name" value="aa-tRNA-synth_II/BPL/LPL"/>
</dbReference>
<organism evidence="6 7">
    <name type="scientific">Bordetella genomosp. 9</name>
    <dbReference type="NCBI Taxonomy" id="1416803"/>
    <lineage>
        <taxon>Bacteria</taxon>
        <taxon>Pseudomonadati</taxon>
        <taxon>Pseudomonadota</taxon>
        <taxon>Betaproteobacteria</taxon>
        <taxon>Burkholderiales</taxon>
        <taxon>Alcaligenaceae</taxon>
        <taxon>Bordetella</taxon>
    </lineage>
</organism>
<dbReference type="EMBL" id="CP021109">
    <property type="protein sequence ID" value="ARP88258.1"/>
    <property type="molecule type" value="Genomic_DNA"/>
</dbReference>
<proteinExistence type="predicted"/>
<dbReference type="GO" id="GO:0004077">
    <property type="term" value="F:biotin--[biotin carboxyl-carrier protein] ligase activity"/>
    <property type="evidence" value="ECO:0007669"/>
    <property type="project" value="UniProtKB-EC"/>
</dbReference>
<dbReference type="PANTHER" id="PTHR12835:SF5">
    <property type="entry name" value="BIOTIN--PROTEIN LIGASE"/>
    <property type="match status" value="1"/>
</dbReference>
<keyword evidence="7" id="KW-1185">Reference proteome</keyword>